<accession>A0AAV4QJK7</accession>
<dbReference type="Proteomes" id="UP001054945">
    <property type="component" value="Unassembled WGS sequence"/>
</dbReference>
<dbReference type="AlphaFoldDB" id="A0AAV4QJK7"/>
<evidence type="ECO:0000313" key="2">
    <source>
        <dbReference type="Proteomes" id="UP001054945"/>
    </source>
</evidence>
<sequence>MDDSKMRDTKYLHTVSPREYSNLAQGSCRIPCSECRALSRPPRKPTGEEQVAR</sequence>
<reference evidence="1 2" key="1">
    <citation type="submission" date="2021-06" db="EMBL/GenBank/DDBJ databases">
        <title>Caerostris extrusa draft genome.</title>
        <authorList>
            <person name="Kono N."/>
            <person name="Arakawa K."/>
        </authorList>
    </citation>
    <scope>NUCLEOTIDE SEQUENCE [LARGE SCALE GENOMIC DNA]</scope>
</reference>
<gene>
    <name evidence="1" type="ORF">CEXT_796661</name>
</gene>
<comment type="caution">
    <text evidence="1">The sequence shown here is derived from an EMBL/GenBank/DDBJ whole genome shotgun (WGS) entry which is preliminary data.</text>
</comment>
<feature type="non-terminal residue" evidence="1">
    <location>
        <position position="53"/>
    </location>
</feature>
<protein>
    <submittedName>
        <fullName evidence="1">Uncharacterized protein</fullName>
    </submittedName>
</protein>
<dbReference type="EMBL" id="BPLR01006223">
    <property type="protein sequence ID" value="GIY08261.1"/>
    <property type="molecule type" value="Genomic_DNA"/>
</dbReference>
<keyword evidence="2" id="KW-1185">Reference proteome</keyword>
<evidence type="ECO:0000313" key="1">
    <source>
        <dbReference type="EMBL" id="GIY08261.1"/>
    </source>
</evidence>
<organism evidence="1 2">
    <name type="scientific">Caerostris extrusa</name>
    <name type="common">Bark spider</name>
    <name type="synonym">Caerostris bankana</name>
    <dbReference type="NCBI Taxonomy" id="172846"/>
    <lineage>
        <taxon>Eukaryota</taxon>
        <taxon>Metazoa</taxon>
        <taxon>Ecdysozoa</taxon>
        <taxon>Arthropoda</taxon>
        <taxon>Chelicerata</taxon>
        <taxon>Arachnida</taxon>
        <taxon>Araneae</taxon>
        <taxon>Araneomorphae</taxon>
        <taxon>Entelegynae</taxon>
        <taxon>Araneoidea</taxon>
        <taxon>Araneidae</taxon>
        <taxon>Caerostris</taxon>
    </lineage>
</organism>
<name>A0AAV4QJK7_CAEEX</name>
<proteinExistence type="predicted"/>